<feature type="transmembrane region" description="Helical" evidence="1">
    <location>
        <begin position="202"/>
        <end position="233"/>
    </location>
</feature>
<dbReference type="PANTHER" id="PTHR37422">
    <property type="entry name" value="TEICHURONIC ACID BIOSYNTHESIS PROTEIN TUAE"/>
    <property type="match status" value="1"/>
</dbReference>
<comment type="caution">
    <text evidence="2">The sequence shown here is derived from an EMBL/GenBank/DDBJ whole genome shotgun (WGS) entry which is preliminary data.</text>
</comment>
<feature type="transmembrane region" description="Helical" evidence="1">
    <location>
        <begin position="35"/>
        <end position="55"/>
    </location>
</feature>
<gene>
    <name evidence="2" type="ORF">LCGC14_1161240</name>
</gene>
<evidence type="ECO:0000313" key="2">
    <source>
        <dbReference type="EMBL" id="KKM98113.1"/>
    </source>
</evidence>
<keyword evidence="1" id="KW-0472">Membrane</keyword>
<name>A0A0F9LXJ4_9ZZZZ</name>
<evidence type="ECO:0000256" key="1">
    <source>
        <dbReference type="SAM" id="Phobius"/>
    </source>
</evidence>
<protein>
    <submittedName>
        <fullName evidence="2">Uncharacterized protein</fullName>
    </submittedName>
</protein>
<dbReference type="EMBL" id="LAZR01005664">
    <property type="protein sequence ID" value="KKM98113.1"/>
    <property type="molecule type" value="Genomic_DNA"/>
</dbReference>
<dbReference type="PANTHER" id="PTHR37422:SF13">
    <property type="entry name" value="LIPOPOLYSACCHARIDE BIOSYNTHESIS PROTEIN PA4999-RELATED"/>
    <property type="match status" value="1"/>
</dbReference>
<feature type="transmembrane region" description="Helical" evidence="1">
    <location>
        <begin position="61"/>
        <end position="78"/>
    </location>
</feature>
<sequence>MVEILMIYTVIALVLIPIVRFQGAVHGYTEVKESVFVCLSALAFIGMLFAGMPVLSRPLDWIFLAFVAYITFSVYWSDSPSLAVKDVPRWWGVFLLYLAASNVPRETLIMALFQPAPVIAAYGMYQQIRCRDPIDHWVDDLLRNHRKALRSYSFLGNSNYTGSYLVGSIFAGVYCVANISLWFTPFLGLVIVGLAMTRCRGAYLAVVIGFMGVVPEAWPIMIALFSALVIVSWKRWEPVVARVHFLNVGWTMFKERFLFGWGPNAFRRKLFKTQAYMNQKDPRILGTLKKKARIHTPLARRMHNDHAEMFVEYGLIGAGLWFAIVGLGMYQAISGGHWYVAGGILAISINALFFYPIRVIGIGIGFWAFLGASGSPETVQVQPLTLPLYLSIPLALIVSLLAWEFAVKRLMAIAHMFNYALAGRINDRVEGEKHIKAALELDPLNGHILCDFAAFHTNISPPMAMSTIMRAIDIYDGEKIEYSLWVQLGQNAVINGAAAFARVCFRMAIYLNPSYGKAYKCLDELEAMLAKLEAKQGTPPPGFKEGGGGMLVPDQKIIQVVK</sequence>
<reference evidence="2" key="1">
    <citation type="journal article" date="2015" name="Nature">
        <title>Complex archaea that bridge the gap between prokaryotes and eukaryotes.</title>
        <authorList>
            <person name="Spang A."/>
            <person name="Saw J.H."/>
            <person name="Jorgensen S.L."/>
            <person name="Zaremba-Niedzwiedzka K."/>
            <person name="Martijn J."/>
            <person name="Lind A.E."/>
            <person name="van Eijk R."/>
            <person name="Schleper C."/>
            <person name="Guy L."/>
            <person name="Ettema T.J."/>
        </authorList>
    </citation>
    <scope>NUCLEOTIDE SEQUENCE</scope>
</reference>
<organism evidence="2">
    <name type="scientific">marine sediment metagenome</name>
    <dbReference type="NCBI Taxonomy" id="412755"/>
    <lineage>
        <taxon>unclassified sequences</taxon>
        <taxon>metagenomes</taxon>
        <taxon>ecological metagenomes</taxon>
    </lineage>
</organism>
<keyword evidence="1" id="KW-0812">Transmembrane</keyword>
<feature type="transmembrane region" description="Helical" evidence="1">
    <location>
        <begin position="310"/>
        <end position="330"/>
    </location>
</feature>
<dbReference type="AlphaFoldDB" id="A0A0F9LXJ4"/>
<keyword evidence="1" id="KW-1133">Transmembrane helix</keyword>
<dbReference type="InterPro" id="IPR051533">
    <property type="entry name" value="WaaL-like"/>
</dbReference>
<feature type="transmembrane region" description="Helical" evidence="1">
    <location>
        <begin position="388"/>
        <end position="407"/>
    </location>
</feature>
<accession>A0A0F9LXJ4</accession>
<feature type="transmembrane region" description="Helical" evidence="1">
    <location>
        <begin position="6"/>
        <end position="23"/>
    </location>
</feature>
<feature type="transmembrane region" description="Helical" evidence="1">
    <location>
        <begin position="90"/>
        <end position="113"/>
    </location>
</feature>
<feature type="transmembrane region" description="Helical" evidence="1">
    <location>
        <begin position="164"/>
        <end position="195"/>
    </location>
</feature>
<proteinExistence type="predicted"/>
<feature type="transmembrane region" description="Helical" evidence="1">
    <location>
        <begin position="359"/>
        <end position="376"/>
    </location>
</feature>